<dbReference type="InterPro" id="IPR039426">
    <property type="entry name" value="TonB-dep_rcpt-like"/>
</dbReference>
<keyword evidence="1" id="KW-1134">Transmembrane beta strand</keyword>
<feature type="domain" description="TonB-dependent receptor plug" evidence="2">
    <location>
        <begin position="400"/>
        <end position="464"/>
    </location>
</feature>
<feature type="domain" description="DUF4140" evidence="4">
    <location>
        <begin position="28"/>
        <end position="125"/>
    </location>
</feature>
<dbReference type="SUPFAM" id="SSF49464">
    <property type="entry name" value="Carboxypeptidase regulatory domain-like"/>
    <property type="match status" value="1"/>
</dbReference>
<protein>
    <recommendedName>
        <fullName evidence="7">TonB-dependent outer membrane receptor, SusC/RagA subfamily, signature region</fullName>
    </recommendedName>
</protein>
<name>A0A1G7HRC9_9FLAO</name>
<evidence type="ECO:0000259" key="3">
    <source>
        <dbReference type="Pfam" id="PF13598"/>
    </source>
</evidence>
<evidence type="ECO:0000259" key="2">
    <source>
        <dbReference type="Pfam" id="PF07715"/>
    </source>
</evidence>
<comment type="subcellular location">
    <subcellularLocation>
        <location evidence="1">Cell outer membrane</location>
        <topology evidence="1">Multi-pass membrane protein</topology>
    </subcellularLocation>
</comment>
<evidence type="ECO:0000313" key="5">
    <source>
        <dbReference type="EMBL" id="SDF02539.1"/>
    </source>
</evidence>
<dbReference type="GO" id="GO:0009279">
    <property type="term" value="C:cell outer membrane"/>
    <property type="evidence" value="ECO:0007669"/>
    <property type="project" value="UniProtKB-SubCell"/>
</dbReference>
<evidence type="ECO:0008006" key="7">
    <source>
        <dbReference type="Google" id="ProtNLM"/>
    </source>
</evidence>
<feature type="domain" description="DUF4139" evidence="3">
    <location>
        <begin position="211"/>
        <end position="672"/>
    </location>
</feature>
<dbReference type="Pfam" id="PF07715">
    <property type="entry name" value="Plug"/>
    <property type="match status" value="1"/>
</dbReference>
<dbReference type="NCBIfam" id="TIGR02231">
    <property type="entry name" value="mucoidy inhibitor MuiA family protein"/>
    <property type="match status" value="2"/>
</dbReference>
<dbReference type="Pfam" id="PF13600">
    <property type="entry name" value="DUF4140"/>
    <property type="match status" value="1"/>
</dbReference>
<keyword evidence="6" id="KW-1185">Reference proteome</keyword>
<dbReference type="PANTHER" id="PTHR31005">
    <property type="entry name" value="DUF4139 DOMAIN-CONTAINING PROTEIN"/>
    <property type="match status" value="1"/>
</dbReference>
<dbReference type="Pfam" id="PF13715">
    <property type="entry name" value="CarbopepD_reg_2"/>
    <property type="match status" value="1"/>
</dbReference>
<dbReference type="InterPro" id="IPR037066">
    <property type="entry name" value="Plug_dom_sf"/>
</dbReference>
<evidence type="ECO:0000256" key="1">
    <source>
        <dbReference type="PROSITE-ProRule" id="PRU01360"/>
    </source>
</evidence>
<dbReference type="RefSeq" id="WP_074538526.1">
    <property type="nucleotide sequence ID" value="NZ_FNBD01000006.1"/>
</dbReference>
<sequence length="678" mass="75168">MKQVLLFLILFPILLLGADKTPSKIKAVTVFLNSAEVSRTASFQLKEGTTELIFNGLSPKIDESSIQISGLQGVSILSIAYDINYLDSKVSDEESEALTTAIKTTELEISLLKNLIIGLEEEEKVINGNRLLNSEHQAIDLEKVKQISTYYRERITAIKNEIYTTTIKINVLSEGLQRINKQYLELNSTPTEPKGEISILFETPISMQLNLELKYNVSDAGWIPNYDLKSNKINDPIGLTYKAHVYQHTGADWKNVAVTLSTGNPNNYAIKPELVTDYLNFGMRKNYNTASKKHKYSYNPTVRTVTGIVTDASGQALPGCTVLIKGTSISTQTDFDGRYKLKISGGQELVFSYIGFQQDEVPFYSSIINARLQEDSSALDEVIVVGYGTQNSDMSRVLKGRVAGVSVRGASSVTEASQPLYIIDGVPMEGFEEGDLDANEIQNIEILKDASATSIYGSRAANGVVVITTNKSFSEDDVTSTKFVIKSPYTIVSDGDITAIEINTFKLDAVYEFFAAPIINENVFLTARFKDWEKLNLLPGEANIYFNGGYAGKTTIDPYAVNKEMTVSLGIDASIAVTRKQDKNFKSKSFTGSNRIVDRTYNLEVKNNKAEAVKLILMDRIPVSANKEIKIEDIIVNDATYDKEKGLLTWELNLASKQESKHQFSFQVKHPKGRSISL</sequence>
<dbReference type="SUPFAM" id="SSF56935">
    <property type="entry name" value="Porins"/>
    <property type="match status" value="1"/>
</dbReference>
<dbReference type="PROSITE" id="PS52016">
    <property type="entry name" value="TONB_DEPENDENT_REC_3"/>
    <property type="match status" value="1"/>
</dbReference>
<dbReference type="InterPro" id="IPR012910">
    <property type="entry name" value="Plug_dom"/>
</dbReference>
<dbReference type="Gene3D" id="2.170.130.10">
    <property type="entry name" value="TonB-dependent receptor, plug domain"/>
    <property type="match status" value="1"/>
</dbReference>
<evidence type="ECO:0000313" key="6">
    <source>
        <dbReference type="Proteomes" id="UP000182114"/>
    </source>
</evidence>
<reference evidence="6" key="1">
    <citation type="submission" date="2016-10" db="EMBL/GenBank/DDBJ databases">
        <authorList>
            <person name="Varghese N."/>
            <person name="Submissions S."/>
        </authorList>
    </citation>
    <scope>NUCLEOTIDE SEQUENCE [LARGE SCALE GENOMIC DNA]</scope>
    <source>
        <strain evidence="6">DSM 24729</strain>
    </source>
</reference>
<dbReference type="InterPro" id="IPR023997">
    <property type="entry name" value="TonB-dep_OMP_SusC/RagA_CS"/>
</dbReference>
<dbReference type="NCBIfam" id="TIGR04057">
    <property type="entry name" value="SusC_RagA_signa"/>
    <property type="match status" value="1"/>
</dbReference>
<dbReference type="InterPro" id="IPR008969">
    <property type="entry name" value="CarboxyPept-like_regulatory"/>
</dbReference>
<dbReference type="InterPro" id="IPR025554">
    <property type="entry name" value="DUF4140"/>
</dbReference>
<keyword evidence="1" id="KW-0812">Transmembrane</keyword>
<gene>
    <name evidence="5" type="ORF">SAMN04487992_106210</name>
</gene>
<dbReference type="InterPro" id="IPR011935">
    <property type="entry name" value="CHP02231"/>
</dbReference>
<keyword evidence="1" id="KW-0998">Cell outer membrane</keyword>
<dbReference type="PANTHER" id="PTHR31005:SF8">
    <property type="entry name" value="DUF4139 DOMAIN-CONTAINING PROTEIN"/>
    <property type="match status" value="1"/>
</dbReference>
<dbReference type="Pfam" id="PF13598">
    <property type="entry name" value="DUF4139"/>
    <property type="match status" value="1"/>
</dbReference>
<keyword evidence="1" id="KW-0813">Transport</keyword>
<dbReference type="Proteomes" id="UP000182114">
    <property type="component" value="Unassembled WGS sequence"/>
</dbReference>
<organism evidence="5 6">
    <name type="scientific">Cellulophaga baltica</name>
    <dbReference type="NCBI Taxonomy" id="76594"/>
    <lineage>
        <taxon>Bacteria</taxon>
        <taxon>Pseudomonadati</taxon>
        <taxon>Bacteroidota</taxon>
        <taxon>Flavobacteriia</taxon>
        <taxon>Flavobacteriales</taxon>
        <taxon>Flavobacteriaceae</taxon>
        <taxon>Cellulophaga</taxon>
    </lineage>
</organism>
<dbReference type="eggNOG" id="COG1629">
    <property type="taxonomic scope" value="Bacteria"/>
</dbReference>
<dbReference type="InterPro" id="IPR037291">
    <property type="entry name" value="DUF4139"/>
</dbReference>
<proteinExistence type="inferred from homology"/>
<dbReference type="EMBL" id="FNBD01000006">
    <property type="protein sequence ID" value="SDF02539.1"/>
    <property type="molecule type" value="Genomic_DNA"/>
</dbReference>
<dbReference type="AlphaFoldDB" id="A0A1G7HRC9"/>
<dbReference type="Gene3D" id="2.60.40.1120">
    <property type="entry name" value="Carboxypeptidase-like, regulatory domain"/>
    <property type="match status" value="1"/>
</dbReference>
<evidence type="ECO:0000259" key="4">
    <source>
        <dbReference type="Pfam" id="PF13600"/>
    </source>
</evidence>
<accession>A0A1G7HRC9</accession>
<comment type="similarity">
    <text evidence="1">Belongs to the TonB-dependent receptor family.</text>
</comment>
<keyword evidence="1" id="KW-0472">Membrane</keyword>